<dbReference type="InterPro" id="IPR013087">
    <property type="entry name" value="Znf_C2H2_type"/>
</dbReference>
<keyword evidence="1" id="KW-0479">Metal-binding</keyword>
<evidence type="ECO:0000259" key="6">
    <source>
        <dbReference type="PROSITE" id="PS50157"/>
    </source>
</evidence>
<feature type="domain" description="C2H2-type" evidence="6">
    <location>
        <begin position="124"/>
        <end position="153"/>
    </location>
</feature>
<dbReference type="PANTHER" id="PTHR23235">
    <property type="entry name" value="KRUEPPEL-LIKE TRANSCRIPTION FACTOR"/>
    <property type="match status" value="1"/>
</dbReference>
<keyword evidence="2 4" id="KW-0863">Zinc-finger</keyword>
<feature type="domain" description="C2H2-type" evidence="6">
    <location>
        <begin position="154"/>
        <end position="181"/>
    </location>
</feature>
<proteinExistence type="predicted"/>
<organism evidence="7 8">
    <name type="scientific">Parelaphostrongylus tenuis</name>
    <name type="common">Meningeal worm</name>
    <dbReference type="NCBI Taxonomy" id="148309"/>
    <lineage>
        <taxon>Eukaryota</taxon>
        <taxon>Metazoa</taxon>
        <taxon>Ecdysozoa</taxon>
        <taxon>Nematoda</taxon>
        <taxon>Chromadorea</taxon>
        <taxon>Rhabditida</taxon>
        <taxon>Rhabditina</taxon>
        <taxon>Rhabditomorpha</taxon>
        <taxon>Strongyloidea</taxon>
        <taxon>Metastrongylidae</taxon>
        <taxon>Parelaphostrongylus</taxon>
    </lineage>
</organism>
<dbReference type="EMBL" id="JAHQIW010003945">
    <property type="protein sequence ID" value="KAJ1360711.1"/>
    <property type="molecule type" value="Genomic_DNA"/>
</dbReference>
<keyword evidence="8" id="KW-1185">Reference proteome</keyword>
<dbReference type="Proteomes" id="UP001196413">
    <property type="component" value="Unassembled WGS sequence"/>
</dbReference>
<protein>
    <submittedName>
        <fullName evidence="7">ZnF_C2H2</fullName>
    </submittedName>
</protein>
<keyword evidence="3" id="KW-0862">Zinc</keyword>
<evidence type="ECO:0000256" key="5">
    <source>
        <dbReference type="SAM" id="MobiDB-lite"/>
    </source>
</evidence>
<dbReference type="PANTHER" id="PTHR23235:SF120">
    <property type="entry name" value="KRUPPEL-LIKE FACTOR 15"/>
    <property type="match status" value="1"/>
</dbReference>
<dbReference type="FunFam" id="3.30.160.60:FF:000007">
    <property type="entry name" value="Basic krueppel-like factor 3"/>
    <property type="match status" value="1"/>
</dbReference>
<dbReference type="GO" id="GO:0008270">
    <property type="term" value="F:zinc ion binding"/>
    <property type="evidence" value="ECO:0007669"/>
    <property type="project" value="UniProtKB-KW"/>
</dbReference>
<dbReference type="PROSITE" id="PS00028">
    <property type="entry name" value="ZINC_FINGER_C2H2_1"/>
    <property type="match status" value="3"/>
</dbReference>
<dbReference type="AlphaFoldDB" id="A0AAD5N2J8"/>
<comment type="caution">
    <text evidence="7">The sequence shown here is derived from an EMBL/GenBank/DDBJ whole genome shotgun (WGS) entry which is preliminary data.</text>
</comment>
<dbReference type="Pfam" id="PF00096">
    <property type="entry name" value="zf-C2H2"/>
    <property type="match status" value="3"/>
</dbReference>
<feature type="domain" description="C2H2-type" evidence="6">
    <location>
        <begin position="94"/>
        <end position="123"/>
    </location>
</feature>
<dbReference type="GO" id="GO:0000981">
    <property type="term" value="F:DNA-binding transcription factor activity, RNA polymerase II-specific"/>
    <property type="evidence" value="ECO:0007669"/>
    <property type="project" value="TreeGrafter"/>
</dbReference>
<evidence type="ECO:0000256" key="1">
    <source>
        <dbReference type="ARBA" id="ARBA00022723"/>
    </source>
</evidence>
<evidence type="ECO:0000256" key="4">
    <source>
        <dbReference type="PROSITE-ProRule" id="PRU00042"/>
    </source>
</evidence>
<dbReference type="PROSITE" id="PS50157">
    <property type="entry name" value="ZINC_FINGER_C2H2_2"/>
    <property type="match status" value="3"/>
</dbReference>
<accession>A0AAD5N2J8</accession>
<feature type="region of interest" description="Disordered" evidence="5">
    <location>
        <begin position="153"/>
        <end position="181"/>
    </location>
</feature>
<evidence type="ECO:0000256" key="2">
    <source>
        <dbReference type="ARBA" id="ARBA00022771"/>
    </source>
</evidence>
<dbReference type="InterPro" id="IPR036236">
    <property type="entry name" value="Znf_C2H2_sf"/>
</dbReference>
<evidence type="ECO:0000313" key="7">
    <source>
        <dbReference type="EMBL" id="KAJ1360711.1"/>
    </source>
</evidence>
<dbReference type="GO" id="GO:0000978">
    <property type="term" value="F:RNA polymerase II cis-regulatory region sequence-specific DNA binding"/>
    <property type="evidence" value="ECO:0007669"/>
    <property type="project" value="TreeGrafter"/>
</dbReference>
<evidence type="ECO:0000313" key="8">
    <source>
        <dbReference type="Proteomes" id="UP001196413"/>
    </source>
</evidence>
<name>A0AAD5N2J8_PARTN</name>
<evidence type="ECO:0000256" key="3">
    <source>
        <dbReference type="ARBA" id="ARBA00022833"/>
    </source>
</evidence>
<dbReference type="SMART" id="SM00355">
    <property type="entry name" value="ZnF_C2H2"/>
    <property type="match status" value="3"/>
</dbReference>
<sequence>MKEPLKFFRPWEDNADVSEQLAPISAWQILPLLPNLSLSSLWSCISYQNSSIILATSGIVPYSQSKANRSCARCKCPFCVLRKSGKMSSDHPVHICDVPNCGRTYRKTSHLRAHLRTHVGSRPFVCQWWQCGMKFARSDQLQRHLRAHTGERRHSCSSCGRSFSRSDHLKQHRTTQHADDG</sequence>
<reference evidence="7" key="1">
    <citation type="submission" date="2021-06" db="EMBL/GenBank/DDBJ databases">
        <title>Parelaphostrongylus tenuis whole genome reference sequence.</title>
        <authorList>
            <person name="Garwood T.J."/>
            <person name="Larsen P.A."/>
            <person name="Fountain-Jones N.M."/>
            <person name="Garbe J.R."/>
            <person name="Macchietto M.G."/>
            <person name="Kania S.A."/>
            <person name="Gerhold R.W."/>
            <person name="Richards J.E."/>
            <person name="Wolf T.M."/>
        </authorList>
    </citation>
    <scope>NUCLEOTIDE SEQUENCE</scope>
    <source>
        <strain evidence="7">MNPRO001-30</strain>
        <tissue evidence="7">Meninges</tissue>
    </source>
</reference>
<dbReference type="SUPFAM" id="SSF57667">
    <property type="entry name" value="beta-beta-alpha zinc fingers"/>
    <property type="match status" value="3"/>
</dbReference>
<dbReference type="Gene3D" id="3.30.160.60">
    <property type="entry name" value="Classic Zinc Finger"/>
    <property type="match status" value="3"/>
</dbReference>
<gene>
    <name evidence="7" type="primary">SPTF-2</name>
    <name evidence="7" type="ORF">KIN20_019753</name>
</gene>